<gene>
    <name evidence="2" type="ORF">LVY72_02750</name>
</gene>
<dbReference type="EMBL" id="JAKLTQ010000001">
    <property type="protein sequence ID" value="MCG2620829.1"/>
    <property type="molecule type" value="Genomic_DNA"/>
</dbReference>
<dbReference type="Proteomes" id="UP001165368">
    <property type="component" value="Unassembled WGS sequence"/>
</dbReference>
<evidence type="ECO:0000313" key="2">
    <source>
        <dbReference type="EMBL" id="MCG2620829.1"/>
    </source>
</evidence>
<sequence>MATEDRVSEESNGRHESFEEKLDRNWNDLLQELRVMQTGAQIITAFLMTLSFQNRFDDLEAYQVGLYITLLAFSALLTGLIMMPVAIHRQLFGLHVKDSTVAQGHRIVKAAVLGIGLMATGCVAFIVDVVAGDRPAFIIGGIVLAIMLVMLWLLPRLLKRAVRSQRAED</sequence>
<dbReference type="RefSeq" id="WP_237817914.1">
    <property type="nucleotide sequence ID" value="NZ_JAKLTQ010000001.1"/>
</dbReference>
<comment type="caution">
    <text evidence="2">The sequence shown here is derived from an EMBL/GenBank/DDBJ whole genome shotgun (WGS) entry which is preliminary data.</text>
</comment>
<evidence type="ECO:0000313" key="3">
    <source>
        <dbReference type="Proteomes" id="UP001165368"/>
    </source>
</evidence>
<dbReference type="InterPro" id="IPR046291">
    <property type="entry name" value="DUF6328"/>
</dbReference>
<accession>A0ABS9L2F8</accession>
<keyword evidence="3" id="KW-1185">Reference proteome</keyword>
<feature type="transmembrane region" description="Helical" evidence="1">
    <location>
        <begin position="64"/>
        <end position="87"/>
    </location>
</feature>
<keyword evidence="1" id="KW-1133">Transmembrane helix</keyword>
<organism evidence="2 3">
    <name type="scientific">Arthrobacter hankyongi</name>
    <dbReference type="NCBI Taxonomy" id="2904801"/>
    <lineage>
        <taxon>Bacteria</taxon>
        <taxon>Bacillati</taxon>
        <taxon>Actinomycetota</taxon>
        <taxon>Actinomycetes</taxon>
        <taxon>Micrococcales</taxon>
        <taxon>Micrococcaceae</taxon>
        <taxon>Arthrobacter</taxon>
    </lineage>
</organism>
<feature type="transmembrane region" description="Helical" evidence="1">
    <location>
        <begin position="107"/>
        <end position="130"/>
    </location>
</feature>
<evidence type="ECO:0000256" key="1">
    <source>
        <dbReference type="SAM" id="Phobius"/>
    </source>
</evidence>
<proteinExistence type="predicted"/>
<keyword evidence="1" id="KW-0472">Membrane</keyword>
<dbReference type="Pfam" id="PF19853">
    <property type="entry name" value="DUF6328"/>
    <property type="match status" value="1"/>
</dbReference>
<keyword evidence="1" id="KW-0812">Transmembrane</keyword>
<reference evidence="2" key="1">
    <citation type="submission" date="2022-01" db="EMBL/GenBank/DDBJ databases">
        <authorList>
            <person name="Jo J.-H."/>
            <person name="Im W.-T."/>
        </authorList>
    </citation>
    <scope>NUCLEOTIDE SEQUENCE</scope>
    <source>
        <strain evidence="2">I2-34</strain>
    </source>
</reference>
<name>A0ABS9L2F8_9MICC</name>
<protein>
    <submittedName>
        <fullName evidence="2">DUF6328 family protein</fullName>
    </submittedName>
</protein>
<feature type="transmembrane region" description="Helical" evidence="1">
    <location>
        <begin position="136"/>
        <end position="154"/>
    </location>
</feature>